<accession>A0ABY6PGD7</accession>
<feature type="compositionally biased region" description="Pro residues" evidence="1">
    <location>
        <begin position="320"/>
        <end position="331"/>
    </location>
</feature>
<proteinExistence type="predicted"/>
<feature type="region of interest" description="Disordered" evidence="1">
    <location>
        <begin position="301"/>
        <end position="331"/>
    </location>
</feature>
<dbReference type="RefSeq" id="WP_265363791.1">
    <property type="nucleotide sequence ID" value="NZ_CP110636.1"/>
</dbReference>
<reference evidence="2" key="1">
    <citation type="submission" date="2022-11" db="EMBL/GenBank/DDBJ databases">
        <title>Identification and genomic analyses of a novel endophytic actinobacterium Streptomyces endophytica sp. nov. with potential for biocontrol of Yam anthracnose.</title>
        <authorList>
            <person name="Huang X."/>
        </authorList>
    </citation>
    <scope>NUCLEOTIDE SEQUENCE</scope>
    <source>
        <strain evidence="2">HNM0140</strain>
    </source>
</reference>
<feature type="region of interest" description="Disordered" evidence="1">
    <location>
        <begin position="229"/>
        <end position="270"/>
    </location>
</feature>
<organism evidence="2 3">
    <name type="scientific">Streptomyces endophytica</name>
    <dbReference type="NCBI Taxonomy" id="2991496"/>
    <lineage>
        <taxon>Bacteria</taxon>
        <taxon>Bacillati</taxon>
        <taxon>Actinomycetota</taxon>
        <taxon>Actinomycetes</taxon>
        <taxon>Kitasatosporales</taxon>
        <taxon>Streptomycetaceae</taxon>
        <taxon>Streptomyces</taxon>
    </lineage>
</organism>
<evidence type="ECO:0000313" key="2">
    <source>
        <dbReference type="EMBL" id="UZJ32553.1"/>
    </source>
</evidence>
<evidence type="ECO:0000256" key="1">
    <source>
        <dbReference type="SAM" id="MobiDB-lite"/>
    </source>
</evidence>
<feature type="compositionally biased region" description="Basic and acidic residues" evidence="1">
    <location>
        <begin position="241"/>
        <end position="251"/>
    </location>
</feature>
<gene>
    <name evidence="2" type="ORF">OJ254_22545</name>
</gene>
<keyword evidence="3" id="KW-1185">Reference proteome</keyword>
<dbReference type="EMBL" id="CP110636">
    <property type="protein sequence ID" value="UZJ32553.1"/>
    <property type="molecule type" value="Genomic_DNA"/>
</dbReference>
<evidence type="ECO:0000313" key="3">
    <source>
        <dbReference type="Proteomes" id="UP001164959"/>
    </source>
</evidence>
<name>A0ABY6PGD7_9ACTN</name>
<dbReference type="Proteomes" id="UP001164959">
    <property type="component" value="Chromosome"/>
</dbReference>
<protein>
    <submittedName>
        <fullName evidence="2">Uncharacterized protein</fullName>
    </submittedName>
</protein>
<sequence>MTTTSRPTDPAAARRSLRREIPSAAAVLADERDFTAMRRYASFPFDDHAGYLRQMETLLRTLAGQGVLTTVGLFDPAAYAQYCADRSLDPDRPDSRSRYTAEVARTGATVTYDGEPLTKLLPLLVAEADRQATWDHATALLTRAGRCESCGADLAHAAFTRAGQAVQRLLDALGDGTHHLVCSIAAGDPPLLAVLHAGRSPGARPQLDEHQALVFCTVLAAGLALRTPGGIVSRTTPAPDDTAHDTAHDPATDASRAPATDASHGTPRAMVRDTVRGWSLRDAWPHALSAGEVFTAYCTDADSGEPVPPEPGVNYAPGLPVTPPPDHPCHP</sequence>